<dbReference type="Proteomes" id="UP000822688">
    <property type="component" value="Chromosome 5"/>
</dbReference>
<proteinExistence type="predicted"/>
<reference evidence="2" key="1">
    <citation type="submission" date="2020-06" db="EMBL/GenBank/DDBJ databases">
        <title>WGS assembly of Ceratodon purpureus strain R40.</title>
        <authorList>
            <person name="Carey S.B."/>
            <person name="Jenkins J."/>
            <person name="Shu S."/>
            <person name="Lovell J.T."/>
            <person name="Sreedasyam A."/>
            <person name="Maumus F."/>
            <person name="Tiley G.P."/>
            <person name="Fernandez-Pozo N."/>
            <person name="Barry K."/>
            <person name="Chen C."/>
            <person name="Wang M."/>
            <person name="Lipzen A."/>
            <person name="Daum C."/>
            <person name="Saski C.A."/>
            <person name="Payton A.C."/>
            <person name="Mcbreen J.C."/>
            <person name="Conrad R.E."/>
            <person name="Kollar L.M."/>
            <person name="Olsson S."/>
            <person name="Huttunen S."/>
            <person name="Landis J.B."/>
            <person name="Wickett N.J."/>
            <person name="Johnson M.G."/>
            <person name="Rensing S.A."/>
            <person name="Grimwood J."/>
            <person name="Schmutz J."/>
            <person name="Mcdaniel S.F."/>
        </authorList>
    </citation>
    <scope>NUCLEOTIDE SEQUENCE</scope>
    <source>
        <strain evidence="2">R40</strain>
    </source>
</reference>
<keyword evidence="3" id="KW-1185">Reference proteome</keyword>
<feature type="compositionally biased region" description="Polar residues" evidence="1">
    <location>
        <begin position="72"/>
        <end position="81"/>
    </location>
</feature>
<gene>
    <name evidence="2" type="ORF">KC19_5G180000</name>
</gene>
<evidence type="ECO:0000313" key="2">
    <source>
        <dbReference type="EMBL" id="KAG0577766.1"/>
    </source>
</evidence>
<feature type="compositionally biased region" description="Basic and acidic residues" evidence="1">
    <location>
        <begin position="83"/>
        <end position="103"/>
    </location>
</feature>
<comment type="caution">
    <text evidence="2">The sequence shown here is derived from an EMBL/GenBank/DDBJ whole genome shotgun (WGS) entry which is preliminary data.</text>
</comment>
<feature type="region of interest" description="Disordered" evidence="1">
    <location>
        <begin position="72"/>
        <end position="118"/>
    </location>
</feature>
<dbReference type="AlphaFoldDB" id="A0A8T0I3U9"/>
<evidence type="ECO:0000256" key="1">
    <source>
        <dbReference type="SAM" id="MobiDB-lite"/>
    </source>
</evidence>
<organism evidence="2 3">
    <name type="scientific">Ceratodon purpureus</name>
    <name type="common">Fire moss</name>
    <name type="synonym">Dicranum purpureum</name>
    <dbReference type="NCBI Taxonomy" id="3225"/>
    <lineage>
        <taxon>Eukaryota</taxon>
        <taxon>Viridiplantae</taxon>
        <taxon>Streptophyta</taxon>
        <taxon>Embryophyta</taxon>
        <taxon>Bryophyta</taxon>
        <taxon>Bryophytina</taxon>
        <taxon>Bryopsida</taxon>
        <taxon>Dicranidae</taxon>
        <taxon>Pseudoditrichales</taxon>
        <taxon>Ditrichaceae</taxon>
        <taxon>Ceratodon</taxon>
    </lineage>
</organism>
<name>A0A8T0I3U9_CERPU</name>
<accession>A0A8T0I3U9</accession>
<feature type="compositionally biased region" description="Polar residues" evidence="1">
    <location>
        <begin position="104"/>
        <end position="118"/>
    </location>
</feature>
<sequence>MDEEERSSTSIRGMRNAISIAKSFSRRVVRHEKAWARVRQGSLPRASHELRHRHIASSFRSQPVLSQANIGCMTVPSQGSPHTGDKLADEGQETRSSPQERNKSPSSARHFQSGSRDR</sequence>
<dbReference type="EMBL" id="CM026425">
    <property type="protein sequence ID" value="KAG0577766.1"/>
    <property type="molecule type" value="Genomic_DNA"/>
</dbReference>
<protein>
    <submittedName>
        <fullName evidence="2">Uncharacterized protein</fullName>
    </submittedName>
</protein>
<evidence type="ECO:0000313" key="3">
    <source>
        <dbReference type="Proteomes" id="UP000822688"/>
    </source>
</evidence>